<dbReference type="FunFam" id="3.90.70.10:FF:000055">
    <property type="entry name" value="cysteine protease XCP2"/>
    <property type="match status" value="1"/>
</dbReference>
<protein>
    <submittedName>
        <fullName evidence="15">Uncharacterized protein</fullName>
    </submittedName>
</protein>
<name>A0A835ERS8_9POAL</name>
<dbReference type="OrthoDB" id="10253408at2759"/>
<dbReference type="GO" id="GO:0008234">
    <property type="term" value="F:cysteine-type peptidase activity"/>
    <property type="evidence" value="ECO:0007669"/>
    <property type="project" value="InterPro"/>
</dbReference>
<reference evidence="15" key="1">
    <citation type="submission" date="2020-07" db="EMBL/GenBank/DDBJ databases">
        <title>Genome sequence and genetic diversity analysis of an under-domesticated orphan crop, white fonio (Digitaria exilis).</title>
        <authorList>
            <person name="Bennetzen J.L."/>
            <person name="Chen S."/>
            <person name="Ma X."/>
            <person name="Wang X."/>
            <person name="Yssel A.E.J."/>
            <person name="Chaluvadi S.R."/>
            <person name="Johnson M."/>
            <person name="Gangashetty P."/>
            <person name="Hamidou F."/>
            <person name="Sanogo M.D."/>
            <person name="Zwaenepoel A."/>
            <person name="Wallace J."/>
            <person name="Van De Peer Y."/>
            <person name="Van Deynze A."/>
        </authorList>
    </citation>
    <scope>NUCLEOTIDE SEQUENCE</scope>
    <source>
        <tissue evidence="15">Leaves</tissue>
    </source>
</reference>
<feature type="signal peptide" evidence="12">
    <location>
        <begin position="1"/>
        <end position="25"/>
    </location>
</feature>
<evidence type="ECO:0000256" key="12">
    <source>
        <dbReference type="SAM" id="SignalP"/>
    </source>
</evidence>
<evidence type="ECO:0000256" key="7">
    <source>
        <dbReference type="ARBA" id="ARBA00022729"/>
    </source>
</evidence>
<feature type="domain" description="Cathepsin propeptide inhibitor" evidence="14">
    <location>
        <begin position="50"/>
        <end position="106"/>
    </location>
</feature>
<dbReference type="GO" id="GO:0006508">
    <property type="term" value="P:proteolysis"/>
    <property type="evidence" value="ECO:0007669"/>
    <property type="project" value="UniProtKB-KW"/>
</dbReference>
<gene>
    <name evidence="15" type="ORF">HU200_030964</name>
</gene>
<evidence type="ECO:0000256" key="9">
    <source>
        <dbReference type="ARBA" id="ARBA00023136"/>
    </source>
</evidence>
<keyword evidence="16" id="KW-1185">Reference proteome</keyword>
<dbReference type="InterPro" id="IPR013128">
    <property type="entry name" value="Peptidase_C1A"/>
</dbReference>
<comment type="similarity">
    <text evidence="3">Belongs to the peptidase C1 family.</text>
</comment>
<keyword evidence="6" id="KW-0645">Protease</keyword>
<keyword evidence="9" id="KW-0472">Membrane</keyword>
<keyword evidence="7 12" id="KW-0732">Signal</keyword>
<keyword evidence="10" id="KW-1015">Disulfide bond</keyword>
<comment type="caution">
    <text evidence="15">The sequence shown here is derived from an EMBL/GenBank/DDBJ whole genome shotgun (WGS) entry which is preliminary data.</text>
</comment>
<sequence>MKVKLTVAALLVLCIGSMLGSSSSALPSDMSIVGYSPEDLSSHGKLMELFEQWLSRHGKAYASLEEKLRRFEVFRDNLHHIDETNRQVSSYWLGLNEFADLTHDEFKATHLGVISMPDEQQTIKTTSKAFRYEQVDASSLPKSVDWRKKGAVTGVKNQGQCGSCWAFSTVAAVEGINQIVTGNLTALSEQQLIDCATDGNHGCNGGIMDNAFSYIAHNGGLRTEEAYPYLMEEGSCHHRRRSEEEDDDEQVVVTISGYEDVPRNNEQALLKALAHQPVSVAIEASGRSFQFYAGGVFDGPCGTMLDHGVAAVGYDRDSIIVKNSWGPTWGEKGYIRMRRGTGKRHGLCGINKMASHAFRGFSHLVVFSRRRPPPLPLNRRWRDVDSCEEAVDEGFQEVDAGPSGWHKWRATG</sequence>
<evidence type="ECO:0000256" key="8">
    <source>
        <dbReference type="ARBA" id="ARBA00022801"/>
    </source>
</evidence>
<evidence type="ECO:0000256" key="11">
    <source>
        <dbReference type="ARBA" id="ARBA00023180"/>
    </source>
</evidence>
<dbReference type="Pfam" id="PF08246">
    <property type="entry name" value="Inhibitor_I29"/>
    <property type="match status" value="1"/>
</dbReference>
<evidence type="ECO:0000256" key="2">
    <source>
        <dbReference type="ARBA" id="ARBA00004236"/>
    </source>
</evidence>
<keyword evidence="5" id="KW-0926">Vacuole</keyword>
<proteinExistence type="inferred from homology"/>
<comment type="subcellular location">
    <subcellularLocation>
        <location evidence="2">Cell membrane</location>
    </subcellularLocation>
    <subcellularLocation>
        <location evidence="1">Vacuole</location>
    </subcellularLocation>
</comment>
<dbReference type="GO" id="GO:0010623">
    <property type="term" value="P:programmed cell death involved in cell development"/>
    <property type="evidence" value="ECO:0007669"/>
    <property type="project" value="UniProtKB-ARBA"/>
</dbReference>
<evidence type="ECO:0000256" key="10">
    <source>
        <dbReference type="ARBA" id="ARBA00023157"/>
    </source>
</evidence>
<dbReference type="Gene3D" id="3.90.70.10">
    <property type="entry name" value="Cysteine proteinases"/>
    <property type="match status" value="1"/>
</dbReference>
<evidence type="ECO:0000259" key="14">
    <source>
        <dbReference type="SMART" id="SM00848"/>
    </source>
</evidence>
<dbReference type="InterPro" id="IPR013201">
    <property type="entry name" value="Prot_inhib_I29"/>
</dbReference>
<evidence type="ECO:0000259" key="13">
    <source>
        <dbReference type="SMART" id="SM00645"/>
    </source>
</evidence>
<evidence type="ECO:0000256" key="4">
    <source>
        <dbReference type="ARBA" id="ARBA00022475"/>
    </source>
</evidence>
<dbReference type="SUPFAM" id="SSF54001">
    <property type="entry name" value="Cysteine proteinases"/>
    <property type="match status" value="1"/>
</dbReference>
<dbReference type="EMBL" id="JACEFO010001768">
    <property type="protein sequence ID" value="KAF8705761.1"/>
    <property type="molecule type" value="Genomic_DNA"/>
</dbReference>
<dbReference type="InterPro" id="IPR038765">
    <property type="entry name" value="Papain-like_cys_pep_sf"/>
</dbReference>
<dbReference type="SMART" id="SM00848">
    <property type="entry name" value="Inhibitor_I29"/>
    <property type="match status" value="1"/>
</dbReference>
<dbReference type="Pfam" id="PF00112">
    <property type="entry name" value="Peptidase_C1"/>
    <property type="match status" value="1"/>
</dbReference>
<organism evidence="15 16">
    <name type="scientific">Digitaria exilis</name>
    <dbReference type="NCBI Taxonomy" id="1010633"/>
    <lineage>
        <taxon>Eukaryota</taxon>
        <taxon>Viridiplantae</taxon>
        <taxon>Streptophyta</taxon>
        <taxon>Embryophyta</taxon>
        <taxon>Tracheophyta</taxon>
        <taxon>Spermatophyta</taxon>
        <taxon>Magnoliopsida</taxon>
        <taxon>Liliopsida</taxon>
        <taxon>Poales</taxon>
        <taxon>Poaceae</taxon>
        <taxon>PACMAD clade</taxon>
        <taxon>Panicoideae</taxon>
        <taxon>Panicodae</taxon>
        <taxon>Paniceae</taxon>
        <taxon>Anthephorinae</taxon>
        <taxon>Digitaria</taxon>
    </lineage>
</organism>
<evidence type="ECO:0000313" key="15">
    <source>
        <dbReference type="EMBL" id="KAF8705761.1"/>
    </source>
</evidence>
<dbReference type="SMART" id="SM00645">
    <property type="entry name" value="Pept_C1"/>
    <property type="match status" value="1"/>
</dbReference>
<dbReference type="InterPro" id="IPR000169">
    <property type="entry name" value="Pept_cys_AS"/>
</dbReference>
<accession>A0A835ERS8</accession>
<dbReference type="GO" id="GO:0005886">
    <property type="term" value="C:plasma membrane"/>
    <property type="evidence" value="ECO:0007669"/>
    <property type="project" value="UniProtKB-SubCell"/>
</dbReference>
<dbReference type="AlphaFoldDB" id="A0A835ERS8"/>
<feature type="domain" description="Peptidase C1A papain C-terminal" evidence="13">
    <location>
        <begin position="140"/>
        <end position="358"/>
    </location>
</feature>
<dbReference type="CDD" id="cd02248">
    <property type="entry name" value="Peptidase_C1A"/>
    <property type="match status" value="1"/>
</dbReference>
<keyword evidence="8" id="KW-0378">Hydrolase</keyword>
<evidence type="ECO:0000256" key="1">
    <source>
        <dbReference type="ARBA" id="ARBA00004116"/>
    </source>
</evidence>
<dbReference type="Proteomes" id="UP000636709">
    <property type="component" value="Unassembled WGS sequence"/>
</dbReference>
<dbReference type="InterPro" id="IPR000668">
    <property type="entry name" value="Peptidase_C1A_C"/>
</dbReference>
<keyword evidence="4" id="KW-1003">Cell membrane</keyword>
<dbReference type="PROSITE" id="PS00639">
    <property type="entry name" value="THIOL_PROTEASE_HIS"/>
    <property type="match status" value="1"/>
</dbReference>
<dbReference type="PANTHER" id="PTHR12411">
    <property type="entry name" value="CYSTEINE PROTEASE FAMILY C1-RELATED"/>
    <property type="match status" value="1"/>
</dbReference>
<dbReference type="PROSITE" id="PS00139">
    <property type="entry name" value="THIOL_PROTEASE_CYS"/>
    <property type="match status" value="1"/>
</dbReference>
<dbReference type="PRINTS" id="PR00705">
    <property type="entry name" value="PAPAIN"/>
</dbReference>
<evidence type="ECO:0000256" key="6">
    <source>
        <dbReference type="ARBA" id="ARBA00022670"/>
    </source>
</evidence>
<evidence type="ECO:0000256" key="3">
    <source>
        <dbReference type="ARBA" id="ARBA00008455"/>
    </source>
</evidence>
<dbReference type="InterPro" id="IPR039417">
    <property type="entry name" value="Peptidase_C1A_papain-like"/>
</dbReference>
<evidence type="ECO:0000256" key="5">
    <source>
        <dbReference type="ARBA" id="ARBA00022554"/>
    </source>
</evidence>
<dbReference type="GO" id="GO:0005773">
    <property type="term" value="C:vacuole"/>
    <property type="evidence" value="ECO:0007669"/>
    <property type="project" value="UniProtKB-SubCell"/>
</dbReference>
<evidence type="ECO:0000313" key="16">
    <source>
        <dbReference type="Proteomes" id="UP000636709"/>
    </source>
</evidence>
<feature type="chain" id="PRO_5032816831" evidence="12">
    <location>
        <begin position="26"/>
        <end position="412"/>
    </location>
</feature>
<dbReference type="InterPro" id="IPR025660">
    <property type="entry name" value="Pept_his_AS"/>
</dbReference>
<keyword evidence="11" id="KW-0325">Glycoprotein</keyword>